<organism evidence="1 2">
    <name type="scientific">Mugilogobius chulae</name>
    <name type="common">yellowstripe goby</name>
    <dbReference type="NCBI Taxonomy" id="88201"/>
    <lineage>
        <taxon>Eukaryota</taxon>
        <taxon>Metazoa</taxon>
        <taxon>Chordata</taxon>
        <taxon>Craniata</taxon>
        <taxon>Vertebrata</taxon>
        <taxon>Euteleostomi</taxon>
        <taxon>Actinopterygii</taxon>
        <taxon>Neopterygii</taxon>
        <taxon>Teleostei</taxon>
        <taxon>Neoteleostei</taxon>
        <taxon>Acanthomorphata</taxon>
        <taxon>Gobiaria</taxon>
        <taxon>Gobiiformes</taxon>
        <taxon>Gobioidei</taxon>
        <taxon>Gobiidae</taxon>
        <taxon>Gobionellinae</taxon>
        <taxon>Mugilogobius</taxon>
    </lineage>
</organism>
<proteinExistence type="predicted"/>
<protein>
    <submittedName>
        <fullName evidence="1">Uncharacterized protein</fullName>
    </submittedName>
</protein>
<dbReference type="AlphaFoldDB" id="A0AAW0PGW4"/>
<dbReference type="EMBL" id="JBBPFD010000006">
    <property type="protein sequence ID" value="KAK7922617.1"/>
    <property type="molecule type" value="Genomic_DNA"/>
</dbReference>
<name>A0AAW0PGW4_9GOBI</name>
<evidence type="ECO:0000313" key="1">
    <source>
        <dbReference type="EMBL" id="KAK7922617.1"/>
    </source>
</evidence>
<accession>A0AAW0PGW4</accession>
<comment type="caution">
    <text evidence="1">The sequence shown here is derived from an EMBL/GenBank/DDBJ whole genome shotgun (WGS) entry which is preliminary data.</text>
</comment>
<sequence length="63" mass="7295">MCDSCESWPASVSALQRVRTEGDWERGGLGKRLIKTRQNRDHLRHSLTAVLVGRHRCSEWYAQ</sequence>
<reference evidence="2" key="1">
    <citation type="submission" date="2024-04" db="EMBL/GenBank/DDBJ databases">
        <title>Salinicola lusitanus LLJ914,a marine bacterium isolated from the Okinawa Trough.</title>
        <authorList>
            <person name="Li J."/>
        </authorList>
    </citation>
    <scope>NUCLEOTIDE SEQUENCE [LARGE SCALE GENOMIC DNA]</scope>
</reference>
<keyword evidence="2" id="KW-1185">Reference proteome</keyword>
<evidence type="ECO:0000313" key="2">
    <source>
        <dbReference type="Proteomes" id="UP001460270"/>
    </source>
</evidence>
<dbReference type="Proteomes" id="UP001460270">
    <property type="component" value="Unassembled WGS sequence"/>
</dbReference>
<gene>
    <name evidence="1" type="ORF">WMY93_009519</name>
</gene>